<dbReference type="Gene3D" id="1.10.287.110">
    <property type="entry name" value="DnaJ domain"/>
    <property type="match status" value="1"/>
</dbReference>
<evidence type="ECO:0000256" key="1">
    <source>
        <dbReference type="ARBA" id="ARBA00023186"/>
    </source>
</evidence>
<dbReference type="InterPro" id="IPR002939">
    <property type="entry name" value="DnaJ_C"/>
</dbReference>
<gene>
    <name evidence="3" type="ORF">E1163_29545</name>
</gene>
<dbReference type="InterPro" id="IPR018253">
    <property type="entry name" value="DnaJ_domain_CS"/>
</dbReference>
<dbReference type="InterPro" id="IPR008971">
    <property type="entry name" value="HSP40/DnaJ_pept-bd"/>
</dbReference>
<organism evidence="3 4">
    <name type="scientific">Fulvivirga kasyanovii</name>
    <dbReference type="NCBI Taxonomy" id="396812"/>
    <lineage>
        <taxon>Bacteria</taxon>
        <taxon>Pseudomonadati</taxon>
        <taxon>Bacteroidota</taxon>
        <taxon>Cytophagia</taxon>
        <taxon>Cytophagales</taxon>
        <taxon>Fulvivirgaceae</taxon>
        <taxon>Fulvivirga</taxon>
    </lineage>
</organism>
<dbReference type="PANTHER" id="PTHR43096">
    <property type="entry name" value="DNAJ HOMOLOG 1, MITOCHONDRIAL-RELATED"/>
    <property type="match status" value="1"/>
</dbReference>
<feature type="domain" description="J" evidence="2">
    <location>
        <begin position="5"/>
        <end position="70"/>
    </location>
</feature>
<evidence type="ECO:0000259" key="2">
    <source>
        <dbReference type="PROSITE" id="PS50076"/>
    </source>
</evidence>
<dbReference type="PANTHER" id="PTHR43096:SF48">
    <property type="entry name" value="CHAPERONE PROTEIN DNAJ"/>
    <property type="match status" value="1"/>
</dbReference>
<dbReference type="Gene3D" id="2.60.260.20">
    <property type="entry name" value="Urease metallochaperone UreE, N-terminal domain"/>
    <property type="match status" value="2"/>
</dbReference>
<accession>A0ABW9RZE0</accession>
<name>A0ABW9RZE0_9BACT</name>
<dbReference type="InterPro" id="IPR001623">
    <property type="entry name" value="DnaJ_domain"/>
</dbReference>
<reference evidence="3 4" key="1">
    <citation type="submission" date="2019-02" db="EMBL/GenBank/DDBJ databases">
        <authorList>
            <person name="Goldberg S.R."/>
            <person name="Haltli B.A."/>
            <person name="Correa H."/>
            <person name="Russell K.G."/>
        </authorList>
    </citation>
    <scope>NUCLEOTIDE SEQUENCE [LARGE SCALE GENOMIC DNA]</scope>
    <source>
        <strain evidence="3 4">JCM 16186</strain>
    </source>
</reference>
<dbReference type="EMBL" id="SMLW01000679">
    <property type="protein sequence ID" value="MTI29142.1"/>
    <property type="molecule type" value="Genomic_DNA"/>
</dbReference>
<comment type="caution">
    <text evidence="3">The sequence shown here is derived from an EMBL/GenBank/DDBJ whole genome shotgun (WGS) entry which is preliminary data.</text>
</comment>
<dbReference type="Proteomes" id="UP000798808">
    <property type="component" value="Unassembled WGS sequence"/>
</dbReference>
<dbReference type="PROSITE" id="PS50076">
    <property type="entry name" value="DNAJ_2"/>
    <property type="match status" value="1"/>
</dbReference>
<dbReference type="SMART" id="SM00271">
    <property type="entry name" value="DnaJ"/>
    <property type="match status" value="1"/>
</dbReference>
<dbReference type="PRINTS" id="PR00625">
    <property type="entry name" value="JDOMAIN"/>
</dbReference>
<dbReference type="SUPFAM" id="SSF46565">
    <property type="entry name" value="Chaperone J-domain"/>
    <property type="match status" value="1"/>
</dbReference>
<evidence type="ECO:0000313" key="3">
    <source>
        <dbReference type="EMBL" id="MTI29142.1"/>
    </source>
</evidence>
<keyword evidence="1" id="KW-0143">Chaperone</keyword>
<proteinExistence type="predicted"/>
<dbReference type="RefSeq" id="WP_155177351.1">
    <property type="nucleotide sequence ID" value="NZ_BAAAFL010000022.1"/>
</dbReference>
<dbReference type="CDD" id="cd10747">
    <property type="entry name" value="DnaJ_C"/>
    <property type="match status" value="1"/>
</dbReference>
<dbReference type="CDD" id="cd06257">
    <property type="entry name" value="DnaJ"/>
    <property type="match status" value="1"/>
</dbReference>
<dbReference type="InterPro" id="IPR036869">
    <property type="entry name" value="J_dom_sf"/>
</dbReference>
<sequence>MEYKDYYKILEVDKTASASDIKKAYRKLAVKYHPDKNPGDKTAEEKFKEIGEAYEVLKDPEKRKKYDQLGSNWRHFQESGGQSGDFDWSRYASGSGSQGYTYYQGDPGDIFGNTDFSDFFETIFGGSSRATGGRRRQRTPSGRDLHADLHISLEDAFHGGPKIFSINNEKIRIKLKPGVNDGQTLRLKGKGAATVPNGPKGDLYLKIIVNPHPLYQRKGSDLYHDLALDIYTAILGGKVNVNTLHGPVNITIPAGTANGKVLRIKSKGMPAGETYGDLYLTINVQIPTQLSEEERELFKKLRALRTQDTYVS</sequence>
<keyword evidence="4" id="KW-1185">Reference proteome</keyword>
<evidence type="ECO:0000313" key="4">
    <source>
        <dbReference type="Proteomes" id="UP000798808"/>
    </source>
</evidence>
<protein>
    <submittedName>
        <fullName evidence="3">J domain-containing protein</fullName>
    </submittedName>
</protein>
<dbReference type="SUPFAM" id="SSF49493">
    <property type="entry name" value="HSP40/DnaJ peptide-binding domain"/>
    <property type="match status" value="2"/>
</dbReference>
<dbReference type="PROSITE" id="PS00636">
    <property type="entry name" value="DNAJ_1"/>
    <property type="match status" value="1"/>
</dbReference>
<dbReference type="Pfam" id="PF01556">
    <property type="entry name" value="DnaJ_C"/>
    <property type="match status" value="1"/>
</dbReference>
<dbReference type="Pfam" id="PF00226">
    <property type="entry name" value="DnaJ"/>
    <property type="match status" value="1"/>
</dbReference>